<dbReference type="InterPro" id="IPR012349">
    <property type="entry name" value="Split_barrel_FMN-bd"/>
</dbReference>
<protein>
    <recommendedName>
        <fullName evidence="2">Pyridoxamine 5'-phosphate oxidase N-terminal domain-containing protein</fullName>
    </recommendedName>
</protein>
<dbReference type="InterPro" id="IPR052019">
    <property type="entry name" value="F420H2_bilvrd_red/Heme_oxyg"/>
</dbReference>
<dbReference type="GO" id="GO:0005829">
    <property type="term" value="C:cytosol"/>
    <property type="evidence" value="ECO:0007669"/>
    <property type="project" value="TreeGrafter"/>
</dbReference>
<dbReference type="Proteomes" id="UP000321118">
    <property type="component" value="Unassembled WGS sequence"/>
</dbReference>
<gene>
    <name evidence="3" type="ORF">CXY01_05840</name>
</gene>
<dbReference type="GO" id="GO:0016627">
    <property type="term" value="F:oxidoreductase activity, acting on the CH-CH group of donors"/>
    <property type="evidence" value="ECO:0007669"/>
    <property type="project" value="TreeGrafter"/>
</dbReference>
<dbReference type="PANTHER" id="PTHR35176:SF6">
    <property type="entry name" value="HEME OXYGENASE HI_0854-RELATED"/>
    <property type="match status" value="1"/>
</dbReference>
<dbReference type="InterPro" id="IPR011576">
    <property type="entry name" value="Pyridox_Oxase_N"/>
</dbReference>
<feature type="domain" description="Pyridoxamine 5'-phosphate oxidase N-terminal" evidence="2">
    <location>
        <begin position="16"/>
        <end position="105"/>
    </location>
</feature>
<dbReference type="SUPFAM" id="SSF50475">
    <property type="entry name" value="FMN-binding split barrel"/>
    <property type="match status" value="1"/>
</dbReference>
<name>A0A510UZG6_9CELL</name>
<proteinExistence type="predicted"/>
<keyword evidence="4" id="KW-1185">Reference proteome</keyword>
<sequence length="157" mass="16832">MRRLIEGDAPAATDLAARLATARVVWVATVDGHARPHAVPVWFVWTDPRVAIFTPSGTAKVGRVRANPAVALHLDTLDEGAQVVTMSGTASLVPPDDLEEVRAAFAVKYAPDLGGAPISGWFATFDQPLTVHVERIVSWRSTPAGPDFYVVPSEPVR</sequence>
<reference evidence="3 4" key="1">
    <citation type="submission" date="2019-07" db="EMBL/GenBank/DDBJ databases">
        <title>Whole genome shotgun sequence of Cellulomonas xylanilytica NBRC 101102.</title>
        <authorList>
            <person name="Hosoyama A."/>
            <person name="Uohara A."/>
            <person name="Ohji S."/>
            <person name="Ichikawa N."/>
        </authorList>
    </citation>
    <scope>NUCLEOTIDE SEQUENCE [LARGE SCALE GENOMIC DNA]</scope>
    <source>
        <strain evidence="3 4">NBRC 101102</strain>
    </source>
</reference>
<dbReference type="GO" id="GO:0070967">
    <property type="term" value="F:coenzyme F420 binding"/>
    <property type="evidence" value="ECO:0007669"/>
    <property type="project" value="TreeGrafter"/>
</dbReference>
<evidence type="ECO:0000256" key="1">
    <source>
        <dbReference type="ARBA" id="ARBA00023002"/>
    </source>
</evidence>
<dbReference type="AlphaFoldDB" id="A0A510UZG6"/>
<keyword evidence="1" id="KW-0560">Oxidoreductase</keyword>
<accession>A0A510UZG6</accession>
<evidence type="ECO:0000313" key="4">
    <source>
        <dbReference type="Proteomes" id="UP000321118"/>
    </source>
</evidence>
<dbReference type="Gene3D" id="2.30.110.10">
    <property type="entry name" value="Electron Transport, Fmn-binding Protein, Chain A"/>
    <property type="match status" value="1"/>
</dbReference>
<dbReference type="EMBL" id="BJUB01000002">
    <property type="protein sequence ID" value="GEK20064.1"/>
    <property type="molecule type" value="Genomic_DNA"/>
</dbReference>
<comment type="caution">
    <text evidence="3">The sequence shown here is derived from an EMBL/GenBank/DDBJ whole genome shotgun (WGS) entry which is preliminary data.</text>
</comment>
<dbReference type="Pfam" id="PF01243">
    <property type="entry name" value="PNPOx_N"/>
    <property type="match status" value="1"/>
</dbReference>
<dbReference type="PANTHER" id="PTHR35176">
    <property type="entry name" value="HEME OXYGENASE HI_0854-RELATED"/>
    <property type="match status" value="1"/>
</dbReference>
<organism evidence="3 4">
    <name type="scientific">Cellulomonas xylanilytica</name>
    <dbReference type="NCBI Taxonomy" id="233583"/>
    <lineage>
        <taxon>Bacteria</taxon>
        <taxon>Bacillati</taxon>
        <taxon>Actinomycetota</taxon>
        <taxon>Actinomycetes</taxon>
        <taxon>Micrococcales</taxon>
        <taxon>Cellulomonadaceae</taxon>
        <taxon>Cellulomonas</taxon>
    </lineage>
</organism>
<evidence type="ECO:0000313" key="3">
    <source>
        <dbReference type="EMBL" id="GEK20064.1"/>
    </source>
</evidence>
<dbReference type="OrthoDB" id="4551790at2"/>
<dbReference type="RefSeq" id="WP_146925584.1">
    <property type="nucleotide sequence ID" value="NZ_BJUB01000002.1"/>
</dbReference>
<evidence type="ECO:0000259" key="2">
    <source>
        <dbReference type="Pfam" id="PF01243"/>
    </source>
</evidence>